<dbReference type="RefSeq" id="XP_066713537.1">
    <property type="nucleotide sequence ID" value="XM_066859948.1"/>
</dbReference>
<evidence type="ECO:0000313" key="2">
    <source>
        <dbReference type="EMBL" id="KAK8058091.1"/>
    </source>
</evidence>
<dbReference type="GeneID" id="92093011"/>
<evidence type="ECO:0000313" key="3">
    <source>
        <dbReference type="Proteomes" id="UP001480595"/>
    </source>
</evidence>
<name>A0ABR1UGR1_9PEZI</name>
<organism evidence="2 3">
    <name type="scientific">Apiospora phragmitis</name>
    <dbReference type="NCBI Taxonomy" id="2905665"/>
    <lineage>
        <taxon>Eukaryota</taxon>
        <taxon>Fungi</taxon>
        <taxon>Dikarya</taxon>
        <taxon>Ascomycota</taxon>
        <taxon>Pezizomycotina</taxon>
        <taxon>Sordariomycetes</taxon>
        <taxon>Xylariomycetidae</taxon>
        <taxon>Amphisphaeriales</taxon>
        <taxon>Apiosporaceae</taxon>
        <taxon>Apiospora</taxon>
    </lineage>
</organism>
<evidence type="ECO:0000256" key="1">
    <source>
        <dbReference type="SAM" id="MobiDB-lite"/>
    </source>
</evidence>
<proteinExistence type="predicted"/>
<accession>A0ABR1UGR1</accession>
<dbReference type="Proteomes" id="UP001480595">
    <property type="component" value="Unassembled WGS sequence"/>
</dbReference>
<comment type="caution">
    <text evidence="2">The sequence shown here is derived from an EMBL/GenBank/DDBJ whole genome shotgun (WGS) entry which is preliminary data.</text>
</comment>
<sequence length="70" mass="7204">MPASASASRTPSTARLCDTSTISLRTPPTTAGADPAYGSNATAPAAAVLCRRDDAVDEATVPASSLRYWY</sequence>
<feature type="compositionally biased region" description="Polar residues" evidence="1">
    <location>
        <begin position="18"/>
        <end position="29"/>
    </location>
</feature>
<feature type="compositionally biased region" description="Low complexity" evidence="1">
    <location>
        <begin position="1"/>
        <end position="15"/>
    </location>
</feature>
<dbReference type="EMBL" id="JAQQWL010000009">
    <property type="protein sequence ID" value="KAK8058091.1"/>
    <property type="molecule type" value="Genomic_DNA"/>
</dbReference>
<gene>
    <name evidence="2" type="ORF">PG994_008539</name>
</gene>
<keyword evidence="3" id="KW-1185">Reference proteome</keyword>
<feature type="region of interest" description="Disordered" evidence="1">
    <location>
        <begin position="1"/>
        <end position="38"/>
    </location>
</feature>
<reference evidence="2 3" key="1">
    <citation type="submission" date="2023-01" db="EMBL/GenBank/DDBJ databases">
        <title>Analysis of 21 Apiospora genomes using comparative genomics revels a genus with tremendous synthesis potential of carbohydrate active enzymes and secondary metabolites.</title>
        <authorList>
            <person name="Sorensen T."/>
        </authorList>
    </citation>
    <scope>NUCLEOTIDE SEQUENCE [LARGE SCALE GENOMIC DNA]</scope>
    <source>
        <strain evidence="2 3">CBS 135458</strain>
    </source>
</reference>
<protein>
    <submittedName>
        <fullName evidence="2">Uncharacterized protein</fullName>
    </submittedName>
</protein>